<name>A0A918HQA1_9ACTN</name>
<dbReference type="Gene3D" id="2.40.110.10">
    <property type="entry name" value="Butyryl-CoA Dehydrogenase, subunit A, domain 2"/>
    <property type="match status" value="1"/>
</dbReference>
<dbReference type="InterPro" id="IPR046373">
    <property type="entry name" value="Acyl-CoA_Oxase/DH_mid-dom_sf"/>
</dbReference>
<gene>
    <name evidence="14" type="ORF">GCM10010226_82610</name>
</gene>
<evidence type="ECO:0000259" key="13">
    <source>
        <dbReference type="Pfam" id="PF02771"/>
    </source>
</evidence>
<comment type="similarity">
    <text evidence="3 10">Belongs to the acyl-CoA dehydrogenase family.</text>
</comment>
<dbReference type="GO" id="GO:0033539">
    <property type="term" value="P:fatty acid beta-oxidation using acyl-CoA dehydrogenase"/>
    <property type="evidence" value="ECO:0007669"/>
    <property type="project" value="TreeGrafter"/>
</dbReference>
<organism evidence="14 15">
    <name type="scientific">Streptomyces phaeofaciens</name>
    <dbReference type="NCBI Taxonomy" id="68254"/>
    <lineage>
        <taxon>Bacteria</taxon>
        <taxon>Bacillati</taxon>
        <taxon>Actinomycetota</taxon>
        <taxon>Actinomycetes</taxon>
        <taxon>Kitasatosporales</taxon>
        <taxon>Streptomycetaceae</taxon>
        <taxon>Streptomyces</taxon>
    </lineage>
</organism>
<dbReference type="Proteomes" id="UP000646776">
    <property type="component" value="Unassembled WGS sequence"/>
</dbReference>
<dbReference type="PANTHER" id="PTHR48083">
    <property type="entry name" value="MEDIUM-CHAIN SPECIFIC ACYL-COA DEHYDROGENASE, MITOCHONDRIAL-RELATED"/>
    <property type="match status" value="1"/>
</dbReference>
<proteinExistence type="inferred from homology"/>
<dbReference type="AlphaFoldDB" id="A0A918HQA1"/>
<dbReference type="Pfam" id="PF02771">
    <property type="entry name" value="Acyl-CoA_dh_N"/>
    <property type="match status" value="1"/>
</dbReference>
<dbReference type="SUPFAM" id="SSF47203">
    <property type="entry name" value="Acyl-CoA dehydrogenase C-terminal domain-like"/>
    <property type="match status" value="1"/>
</dbReference>
<dbReference type="PROSITE" id="PS00073">
    <property type="entry name" value="ACYL_COA_DH_2"/>
    <property type="match status" value="1"/>
</dbReference>
<evidence type="ECO:0000256" key="6">
    <source>
        <dbReference type="ARBA" id="ARBA00023002"/>
    </source>
</evidence>
<evidence type="ECO:0000256" key="9">
    <source>
        <dbReference type="ARBA" id="ARBA00042660"/>
    </source>
</evidence>
<feature type="domain" description="Acyl-CoA dehydrogenase/oxidase C-terminal" evidence="11">
    <location>
        <begin position="231"/>
        <end position="379"/>
    </location>
</feature>
<dbReference type="InterPro" id="IPR013786">
    <property type="entry name" value="AcylCoA_DH/ox_N"/>
</dbReference>
<dbReference type="InterPro" id="IPR037069">
    <property type="entry name" value="AcylCoA_DH/ox_N_sf"/>
</dbReference>
<dbReference type="GO" id="GO:0003995">
    <property type="term" value="F:acyl-CoA dehydrogenase activity"/>
    <property type="evidence" value="ECO:0007669"/>
    <property type="project" value="InterPro"/>
</dbReference>
<evidence type="ECO:0000256" key="5">
    <source>
        <dbReference type="ARBA" id="ARBA00022827"/>
    </source>
</evidence>
<protein>
    <recommendedName>
        <fullName evidence="8">Acyl-[acyl-carrier-protein] dehydrogenase MbtN</fullName>
    </recommendedName>
    <alternativeName>
        <fullName evidence="9">Mycobactin synthase protein N</fullName>
    </alternativeName>
</protein>
<keyword evidence="4 10" id="KW-0285">Flavoprotein</keyword>
<feature type="domain" description="Acyl-CoA oxidase/dehydrogenase middle" evidence="12">
    <location>
        <begin position="130"/>
        <end position="218"/>
    </location>
</feature>
<dbReference type="InterPro" id="IPR050741">
    <property type="entry name" value="Acyl-CoA_dehydrogenase"/>
</dbReference>
<evidence type="ECO:0000256" key="3">
    <source>
        <dbReference type="ARBA" id="ARBA00009347"/>
    </source>
</evidence>
<evidence type="ECO:0000256" key="7">
    <source>
        <dbReference type="ARBA" id="ARBA00037085"/>
    </source>
</evidence>
<dbReference type="Pfam" id="PF02770">
    <property type="entry name" value="Acyl-CoA_dh_M"/>
    <property type="match status" value="1"/>
</dbReference>
<evidence type="ECO:0000256" key="4">
    <source>
        <dbReference type="ARBA" id="ARBA00022630"/>
    </source>
</evidence>
<dbReference type="InterPro" id="IPR009100">
    <property type="entry name" value="AcylCoA_DH/oxidase_NM_dom_sf"/>
</dbReference>
<dbReference type="PANTHER" id="PTHR48083:SF20">
    <property type="entry name" value="LONG-CHAIN SPECIFIC ACYL-COA DEHYDROGENASE, MITOCHONDRIAL"/>
    <property type="match status" value="1"/>
</dbReference>
<dbReference type="GO" id="GO:0005737">
    <property type="term" value="C:cytoplasm"/>
    <property type="evidence" value="ECO:0007669"/>
    <property type="project" value="TreeGrafter"/>
</dbReference>
<comment type="caution">
    <text evidence="14">The sequence shown here is derived from an EMBL/GenBank/DDBJ whole genome shotgun (WGS) entry which is preliminary data.</text>
</comment>
<comment type="cofactor">
    <cofactor evidence="1 10">
        <name>FAD</name>
        <dbReference type="ChEBI" id="CHEBI:57692"/>
    </cofactor>
</comment>
<evidence type="ECO:0000256" key="8">
    <source>
        <dbReference type="ARBA" id="ARBA00040394"/>
    </source>
</evidence>
<accession>A0A918HQA1</accession>
<reference evidence="14" key="1">
    <citation type="journal article" date="2014" name="Int. J. Syst. Evol. Microbiol.">
        <title>Complete genome sequence of Corynebacterium casei LMG S-19264T (=DSM 44701T), isolated from a smear-ripened cheese.</title>
        <authorList>
            <consortium name="US DOE Joint Genome Institute (JGI-PGF)"/>
            <person name="Walter F."/>
            <person name="Albersmeier A."/>
            <person name="Kalinowski J."/>
            <person name="Ruckert C."/>
        </authorList>
    </citation>
    <scope>NUCLEOTIDE SEQUENCE</scope>
    <source>
        <strain evidence="14">JCM 4125</strain>
    </source>
</reference>
<keyword evidence="6 10" id="KW-0560">Oxidoreductase</keyword>
<feature type="domain" description="Acyl-CoA dehydrogenase/oxidase N-terminal" evidence="13">
    <location>
        <begin position="35"/>
        <end position="125"/>
    </location>
</feature>
<evidence type="ECO:0000259" key="11">
    <source>
        <dbReference type="Pfam" id="PF00441"/>
    </source>
</evidence>
<evidence type="ECO:0000256" key="10">
    <source>
        <dbReference type="RuleBase" id="RU362125"/>
    </source>
</evidence>
<dbReference type="SUPFAM" id="SSF56645">
    <property type="entry name" value="Acyl-CoA dehydrogenase NM domain-like"/>
    <property type="match status" value="1"/>
</dbReference>
<dbReference type="EMBL" id="BMSA01000040">
    <property type="protein sequence ID" value="GGT92099.1"/>
    <property type="molecule type" value="Genomic_DNA"/>
</dbReference>
<dbReference type="Gene3D" id="1.20.140.10">
    <property type="entry name" value="Butyryl-CoA Dehydrogenase, subunit A, domain 3"/>
    <property type="match status" value="1"/>
</dbReference>
<comment type="pathway">
    <text evidence="2">Siderophore biosynthesis; mycobactin biosynthesis.</text>
</comment>
<dbReference type="PROSITE" id="PS00072">
    <property type="entry name" value="ACYL_COA_DH_1"/>
    <property type="match status" value="1"/>
</dbReference>
<dbReference type="Pfam" id="PF00441">
    <property type="entry name" value="Acyl-CoA_dh_1"/>
    <property type="match status" value="1"/>
</dbReference>
<evidence type="ECO:0000256" key="1">
    <source>
        <dbReference type="ARBA" id="ARBA00001974"/>
    </source>
</evidence>
<evidence type="ECO:0000313" key="14">
    <source>
        <dbReference type="EMBL" id="GGT92099.1"/>
    </source>
</evidence>
<dbReference type="CDD" id="cd00567">
    <property type="entry name" value="ACAD"/>
    <property type="match status" value="1"/>
</dbReference>
<evidence type="ECO:0000313" key="15">
    <source>
        <dbReference type="Proteomes" id="UP000646776"/>
    </source>
</evidence>
<dbReference type="InterPro" id="IPR006091">
    <property type="entry name" value="Acyl-CoA_Oxase/DH_mid-dom"/>
</dbReference>
<reference evidence="14" key="2">
    <citation type="submission" date="2020-09" db="EMBL/GenBank/DDBJ databases">
        <authorList>
            <person name="Sun Q."/>
            <person name="Ohkuma M."/>
        </authorList>
    </citation>
    <scope>NUCLEOTIDE SEQUENCE</scope>
    <source>
        <strain evidence="14">JCM 4125</strain>
    </source>
</reference>
<dbReference type="InterPro" id="IPR009075">
    <property type="entry name" value="AcylCo_DH/oxidase_C"/>
</dbReference>
<comment type="function">
    <text evidence="7">Catalyzes the dehydrogenation at the alpha-beta position of ACP-bound acyl chains. This results in the introduction of a double bond in the lipidic chain, which is further transferred to the epsilon-amino group of lysine residue in the mycobactin core by MbtK.</text>
</comment>
<dbReference type="Gene3D" id="1.10.540.10">
    <property type="entry name" value="Acyl-CoA dehydrogenase/oxidase, N-terminal domain"/>
    <property type="match status" value="1"/>
</dbReference>
<sequence>MSGIYLPATTTAVRTVRGQALDAYRSLIRSGLEAWADKAESWDDVGHLPQAVFRSLGEAGVFRERWSRGRGPGLAYSVVLAEETARINSGLGLAATLHNETFIGTLRHLARNSAQQETLDRAMDGTVIGCFAVTEPTGGSDIGAVRTSAERRAGFWRITGQKRFISNAGTATHMLCVTRAEGDLLAFILPIAQPGVTVEGFYPKLGTNGCDAALLRIDTEVPDTARLGARGSGMVGVQRALELERVAVSAQLIQAARQAQGVALAWARRRKQFGSRLIEHQALAHRWADHDAEILTVEALLNSVLLLATDDRPIGGYVAALKLRAADVAQRVVDTALQTFGGRGYTTNFPIERMARDVRLARIGAGTDEVLRELIARRLDRPHPAFDEALDDIVERDIPLSDDRQPRVEES</sequence>
<dbReference type="InterPro" id="IPR036250">
    <property type="entry name" value="AcylCo_DH-like_C"/>
</dbReference>
<keyword evidence="5 10" id="KW-0274">FAD</keyword>
<keyword evidence="15" id="KW-1185">Reference proteome</keyword>
<dbReference type="InterPro" id="IPR006089">
    <property type="entry name" value="Acyl-CoA_DH_CS"/>
</dbReference>
<evidence type="ECO:0000256" key="2">
    <source>
        <dbReference type="ARBA" id="ARBA00005102"/>
    </source>
</evidence>
<dbReference type="GO" id="GO:0050660">
    <property type="term" value="F:flavin adenine dinucleotide binding"/>
    <property type="evidence" value="ECO:0007669"/>
    <property type="project" value="InterPro"/>
</dbReference>
<dbReference type="RefSeq" id="WP_189717765.1">
    <property type="nucleotide sequence ID" value="NZ_BMSA01000040.1"/>
</dbReference>
<evidence type="ECO:0000259" key="12">
    <source>
        <dbReference type="Pfam" id="PF02770"/>
    </source>
</evidence>